<dbReference type="PANTHER" id="PTHR15004:SF0">
    <property type="entry name" value="GLUTAMYL-TRNA(GLN) AMIDOTRANSFERASE SUBUNIT C, MITOCHONDRIAL"/>
    <property type="match status" value="1"/>
</dbReference>
<feature type="compositionally biased region" description="Basic and acidic residues" evidence="1">
    <location>
        <begin position="56"/>
        <end position="65"/>
    </location>
</feature>
<dbReference type="SUPFAM" id="SSF141000">
    <property type="entry name" value="Glu-tRNAGln amidotransferase C subunit"/>
    <property type="match status" value="1"/>
</dbReference>
<proteinExistence type="predicted"/>
<dbReference type="GO" id="GO:0005739">
    <property type="term" value="C:mitochondrion"/>
    <property type="evidence" value="ECO:0007669"/>
    <property type="project" value="TreeGrafter"/>
</dbReference>
<dbReference type="EMBL" id="KZ678139">
    <property type="protein sequence ID" value="PSN63574.1"/>
    <property type="molecule type" value="Genomic_DNA"/>
</dbReference>
<dbReference type="InterPro" id="IPR003837">
    <property type="entry name" value="GatC"/>
</dbReference>
<feature type="domain" description="Glutamyl-tRNA amidotransferase complex subunit Gta3" evidence="2">
    <location>
        <begin position="87"/>
        <end position="140"/>
    </location>
</feature>
<accession>A0A2T2NDR0</accession>
<dbReference type="AlphaFoldDB" id="A0A2T2NDR0"/>
<reference evidence="3 4" key="1">
    <citation type="journal article" date="2018" name="Front. Microbiol.">
        <title>Genome-Wide Analysis of Corynespora cassiicola Leaf Fall Disease Putative Effectors.</title>
        <authorList>
            <person name="Lopez D."/>
            <person name="Ribeiro S."/>
            <person name="Label P."/>
            <person name="Fumanal B."/>
            <person name="Venisse J.S."/>
            <person name="Kohler A."/>
            <person name="de Oliveira R.R."/>
            <person name="Labutti K."/>
            <person name="Lipzen A."/>
            <person name="Lail K."/>
            <person name="Bauer D."/>
            <person name="Ohm R.A."/>
            <person name="Barry K.W."/>
            <person name="Spatafora J."/>
            <person name="Grigoriev I.V."/>
            <person name="Martin F.M."/>
            <person name="Pujade-Renaud V."/>
        </authorList>
    </citation>
    <scope>NUCLEOTIDE SEQUENCE [LARGE SCALE GENOMIC DNA]</scope>
    <source>
        <strain evidence="3 4">Philippines</strain>
    </source>
</reference>
<dbReference type="InterPro" id="IPR036113">
    <property type="entry name" value="Asp/Glu-ADT_sf_sub_c"/>
</dbReference>
<dbReference type="InterPro" id="IPR049545">
    <property type="entry name" value="Gta3_dom"/>
</dbReference>
<evidence type="ECO:0000313" key="3">
    <source>
        <dbReference type="EMBL" id="PSN63574.1"/>
    </source>
</evidence>
<evidence type="ECO:0000256" key="1">
    <source>
        <dbReference type="SAM" id="MobiDB-lite"/>
    </source>
</evidence>
<evidence type="ECO:0000313" key="4">
    <source>
        <dbReference type="Proteomes" id="UP000240883"/>
    </source>
</evidence>
<organism evidence="3 4">
    <name type="scientific">Corynespora cassiicola Philippines</name>
    <dbReference type="NCBI Taxonomy" id="1448308"/>
    <lineage>
        <taxon>Eukaryota</taxon>
        <taxon>Fungi</taxon>
        <taxon>Dikarya</taxon>
        <taxon>Ascomycota</taxon>
        <taxon>Pezizomycotina</taxon>
        <taxon>Dothideomycetes</taxon>
        <taxon>Pleosporomycetidae</taxon>
        <taxon>Pleosporales</taxon>
        <taxon>Corynesporascaceae</taxon>
        <taxon>Corynespora</taxon>
    </lineage>
</organism>
<name>A0A2T2NDR0_CORCC</name>
<dbReference type="GO" id="GO:0006450">
    <property type="term" value="P:regulation of translational fidelity"/>
    <property type="evidence" value="ECO:0007669"/>
    <property type="project" value="InterPro"/>
</dbReference>
<dbReference type="GO" id="GO:0030956">
    <property type="term" value="C:glutamyl-tRNA(Gln) amidotransferase complex"/>
    <property type="evidence" value="ECO:0007669"/>
    <property type="project" value="TreeGrafter"/>
</dbReference>
<dbReference type="Pfam" id="PF20978">
    <property type="entry name" value="Gta3"/>
    <property type="match status" value="1"/>
</dbReference>
<dbReference type="Proteomes" id="UP000240883">
    <property type="component" value="Unassembled WGS sequence"/>
</dbReference>
<gene>
    <name evidence="3" type="ORF">BS50DRAFT_84140</name>
</gene>
<feature type="region of interest" description="Disordered" evidence="1">
    <location>
        <begin position="56"/>
        <end position="88"/>
    </location>
</feature>
<dbReference type="GO" id="GO:0070681">
    <property type="term" value="P:glutaminyl-tRNAGln biosynthesis via transamidation"/>
    <property type="evidence" value="ECO:0007669"/>
    <property type="project" value="TreeGrafter"/>
</dbReference>
<dbReference type="OrthoDB" id="5522061at2759"/>
<sequence>MASRAFTARVQCTTKLLRYSFAARPSAPTRTTCGSYRAFSGSIGLCDAGERSSASAEKHLSEPRDILGGPSWSVESLLPPNGQQLDPPISSQQLHHLLRLSALPLPKTPEDEKKMMDTLSAQLHFVGEVQRVDTSGVKPLSAIRDETMAAEKEQTIDLKALEDVLMGEKVIGKHYKRIQRVTPPESSKAEDWDLFGSAKRRERNFFVVESEQTQE</sequence>
<evidence type="ECO:0000259" key="2">
    <source>
        <dbReference type="Pfam" id="PF20978"/>
    </source>
</evidence>
<protein>
    <recommendedName>
        <fullName evidence="2">Glutamyl-tRNA amidotransferase complex subunit Gta3 domain-containing protein</fullName>
    </recommendedName>
</protein>
<dbReference type="PANTHER" id="PTHR15004">
    <property type="entry name" value="GLUTAMYL-TRNA(GLN) AMIDOTRANSFERASE SUBUNIT C, MITOCHONDRIAL"/>
    <property type="match status" value="1"/>
</dbReference>
<keyword evidence="4" id="KW-1185">Reference proteome</keyword>
<dbReference type="GO" id="GO:0032543">
    <property type="term" value="P:mitochondrial translation"/>
    <property type="evidence" value="ECO:0007669"/>
    <property type="project" value="TreeGrafter"/>
</dbReference>